<dbReference type="CDD" id="cd20281">
    <property type="entry name" value="cupin_QDO_C"/>
    <property type="match status" value="1"/>
</dbReference>
<evidence type="ECO:0008006" key="4">
    <source>
        <dbReference type="Google" id="ProtNLM"/>
    </source>
</evidence>
<dbReference type="CDD" id="cd02215">
    <property type="entry name" value="cupin_QDO_N_C"/>
    <property type="match status" value="1"/>
</dbReference>
<dbReference type="PANTHER" id="PTHR43346:SF1">
    <property type="entry name" value="QUERCETIN 2,3-DIOXYGENASE-RELATED"/>
    <property type="match status" value="1"/>
</dbReference>
<sequence length="369" mass="39708">MRFQISAAFAGLATTFVSSVAAVERLEVTVVPSHVRPYVVRAYTLPGVVVGTQIYRFPVTGPSSDNAFTLISTAAPASSELGVLPHTHLEHYENFYCLRGRYNLWAPKDGNNEGRVFSPGDYGAVPHNTTHTFQITDPFTEMVGVISPGGLEDLFYFLGTANISSKTHSPFVPDSNATMPGGDSAVISSLERFDVHAKLEYNPPMSFNENGTTGSSEPWHNGANKLAEDASTPFFVAKDYGPKYLAGDAKNGYSIVQPFITSIQSDGNFTEGTITLSQPQQGDSNVTWNLPGHTALEVVDGLVKVEIDGYPEVASLSIGDVVFVPAGKTFSFWAAAAFSKVLYVGQGDDTVDSRLMARAKTWDSPVFPA</sequence>
<dbReference type="InterPro" id="IPR011051">
    <property type="entry name" value="RmlC_Cupin_sf"/>
</dbReference>
<dbReference type="Proteomes" id="UP000803884">
    <property type="component" value="Unassembled WGS sequence"/>
</dbReference>
<reference evidence="2 3" key="1">
    <citation type="journal article" date="2020" name="Microbiol. Resour. Announc.">
        <title>Draft Genome Sequence of a Cladosporium Species Isolated from the Mesophotic Ascidian Didemnum maculosum.</title>
        <authorList>
            <person name="Gioti A."/>
            <person name="Siaperas R."/>
            <person name="Nikolaivits E."/>
            <person name="Le Goff G."/>
            <person name="Ouazzani J."/>
            <person name="Kotoulas G."/>
            <person name="Topakas E."/>
        </authorList>
    </citation>
    <scope>NUCLEOTIDE SEQUENCE [LARGE SCALE GENOMIC DNA]</scope>
    <source>
        <strain evidence="2 3">TM138-S3</strain>
    </source>
</reference>
<dbReference type="Gene3D" id="2.60.120.10">
    <property type="entry name" value="Jelly Rolls"/>
    <property type="match status" value="2"/>
</dbReference>
<dbReference type="EMBL" id="JAAQHG020000024">
    <property type="protein sequence ID" value="KAL1584743.1"/>
    <property type="molecule type" value="Genomic_DNA"/>
</dbReference>
<evidence type="ECO:0000313" key="2">
    <source>
        <dbReference type="EMBL" id="KAL1584743.1"/>
    </source>
</evidence>
<proteinExistence type="predicted"/>
<evidence type="ECO:0000256" key="1">
    <source>
        <dbReference type="SAM" id="SignalP"/>
    </source>
</evidence>
<dbReference type="InterPro" id="IPR014710">
    <property type="entry name" value="RmlC-like_jellyroll"/>
</dbReference>
<comment type="caution">
    <text evidence="2">The sequence shown here is derived from an EMBL/GenBank/DDBJ whole genome shotgun (WGS) entry which is preliminary data.</text>
</comment>
<protein>
    <recommendedName>
        <fullName evidence="4">Quercetin 2,3-dioxygenase</fullName>
    </recommendedName>
</protein>
<dbReference type="InterPro" id="IPR052538">
    <property type="entry name" value="Flavonoid_dioxygenase-like"/>
</dbReference>
<dbReference type="SUPFAM" id="SSF51182">
    <property type="entry name" value="RmlC-like cupins"/>
    <property type="match status" value="1"/>
</dbReference>
<dbReference type="RefSeq" id="XP_069227849.1">
    <property type="nucleotide sequence ID" value="XM_069375524.1"/>
</dbReference>
<keyword evidence="1" id="KW-0732">Signal</keyword>
<organism evidence="2 3">
    <name type="scientific">Cladosporium halotolerans</name>
    <dbReference type="NCBI Taxonomy" id="1052096"/>
    <lineage>
        <taxon>Eukaryota</taxon>
        <taxon>Fungi</taxon>
        <taxon>Dikarya</taxon>
        <taxon>Ascomycota</taxon>
        <taxon>Pezizomycotina</taxon>
        <taxon>Dothideomycetes</taxon>
        <taxon>Dothideomycetidae</taxon>
        <taxon>Cladosporiales</taxon>
        <taxon>Cladosporiaceae</taxon>
        <taxon>Cladosporium</taxon>
    </lineage>
</organism>
<accession>A0AB34KIY3</accession>
<gene>
    <name evidence="2" type="ORF">WHR41_06919</name>
</gene>
<evidence type="ECO:0000313" key="3">
    <source>
        <dbReference type="Proteomes" id="UP000803884"/>
    </source>
</evidence>
<dbReference type="GeneID" id="96008362"/>
<dbReference type="PANTHER" id="PTHR43346">
    <property type="entry name" value="LIGAND BINDING DOMAIN PROTEIN, PUTATIVE (AFU_ORTHOLOGUE AFUA_6G14370)-RELATED"/>
    <property type="match status" value="1"/>
</dbReference>
<name>A0AB34KIY3_9PEZI</name>
<keyword evidence="3" id="KW-1185">Reference proteome</keyword>
<dbReference type="AlphaFoldDB" id="A0AB34KIY3"/>
<feature type="chain" id="PRO_5044238076" description="Quercetin 2,3-dioxygenase" evidence="1">
    <location>
        <begin position="23"/>
        <end position="369"/>
    </location>
</feature>
<feature type="signal peptide" evidence="1">
    <location>
        <begin position="1"/>
        <end position="22"/>
    </location>
</feature>